<proteinExistence type="predicted"/>
<reference evidence="2 3" key="1">
    <citation type="submission" date="2023-03" db="EMBL/GenBank/DDBJ databases">
        <title>Paludisphaera mucosa sp. nov. a novel planctomycete from northern fen.</title>
        <authorList>
            <person name="Ivanova A."/>
        </authorList>
    </citation>
    <scope>NUCLEOTIDE SEQUENCE [LARGE SCALE GENOMIC DNA]</scope>
    <source>
        <strain evidence="2 3">Pla2</strain>
    </source>
</reference>
<protein>
    <recommendedName>
        <fullName evidence="4">Carboxymuconolactone decarboxylase-like domain-containing protein</fullName>
    </recommendedName>
</protein>
<evidence type="ECO:0000313" key="3">
    <source>
        <dbReference type="Proteomes" id="UP001216907"/>
    </source>
</evidence>
<accession>A0ABT6FEV5</accession>
<gene>
    <name evidence="2" type="ORF">PZE19_19155</name>
</gene>
<comment type="caution">
    <text evidence="2">The sequence shown here is derived from an EMBL/GenBank/DDBJ whole genome shotgun (WGS) entry which is preliminary data.</text>
</comment>
<organism evidence="2 3">
    <name type="scientific">Paludisphaera mucosa</name>
    <dbReference type="NCBI Taxonomy" id="3030827"/>
    <lineage>
        <taxon>Bacteria</taxon>
        <taxon>Pseudomonadati</taxon>
        <taxon>Planctomycetota</taxon>
        <taxon>Planctomycetia</taxon>
        <taxon>Isosphaerales</taxon>
        <taxon>Isosphaeraceae</taxon>
        <taxon>Paludisphaera</taxon>
    </lineage>
</organism>
<dbReference type="Proteomes" id="UP001216907">
    <property type="component" value="Unassembled WGS sequence"/>
</dbReference>
<evidence type="ECO:0000256" key="1">
    <source>
        <dbReference type="SAM" id="MobiDB-lite"/>
    </source>
</evidence>
<name>A0ABT6FEV5_9BACT</name>
<feature type="region of interest" description="Disordered" evidence="1">
    <location>
        <begin position="46"/>
        <end position="86"/>
    </location>
</feature>
<evidence type="ECO:0000313" key="2">
    <source>
        <dbReference type="EMBL" id="MDG3005905.1"/>
    </source>
</evidence>
<feature type="region of interest" description="Disordered" evidence="1">
    <location>
        <begin position="208"/>
        <end position="269"/>
    </location>
</feature>
<dbReference type="EMBL" id="JARRAG010000002">
    <property type="protein sequence ID" value="MDG3005905.1"/>
    <property type="molecule type" value="Genomic_DNA"/>
</dbReference>
<evidence type="ECO:0008006" key="4">
    <source>
        <dbReference type="Google" id="ProtNLM"/>
    </source>
</evidence>
<sequence length="269" mass="27861">MSRETIAKHDSESIEGERPAWGEDAGADAGDGRAMTRIRGLRAVSAEERGDAFDDVPPAPEAPAPIGARSAEASRDDARATAPSAGQVSDHFAAHLADTSGAVFMYASMASVLRQADLTAFKKFRDKLLADCGGPTDPVEVMLVEQLALAHLNVGRLHFKSATVEGLEAAKVYGGLAVLLMGEFRRTALALQAYRAPARGRAASAGEAAMSPGAVAPDGSNVEGADIEQGNNPGGDEHGDGTIPLPEPEAGGGGPQESREAARARRRRA</sequence>
<keyword evidence="3" id="KW-1185">Reference proteome</keyword>
<feature type="compositionally biased region" description="Basic and acidic residues" evidence="1">
    <location>
        <begin position="1"/>
        <end position="21"/>
    </location>
</feature>
<dbReference type="RefSeq" id="WP_277862225.1">
    <property type="nucleotide sequence ID" value="NZ_JARRAG010000002.1"/>
</dbReference>
<feature type="region of interest" description="Disordered" evidence="1">
    <location>
        <begin position="1"/>
        <end position="34"/>
    </location>
</feature>